<name>A0A6A4WVE1_AMPAM</name>
<dbReference type="Gene3D" id="4.10.860.20">
    <property type="entry name" value="Rabenosyn, Rab binding domain"/>
    <property type="match status" value="1"/>
</dbReference>
<dbReference type="GO" id="GO:0008270">
    <property type="term" value="F:zinc ion binding"/>
    <property type="evidence" value="ECO:0007669"/>
    <property type="project" value="UniProtKB-KW"/>
</dbReference>
<gene>
    <name evidence="7" type="primary">Rbsn_1</name>
    <name evidence="7" type="ORF">FJT64_017755</name>
</gene>
<dbReference type="EMBL" id="VIIS01000240">
    <property type="protein sequence ID" value="KAF0311436.1"/>
    <property type="molecule type" value="Genomic_DNA"/>
</dbReference>
<evidence type="ECO:0000313" key="7">
    <source>
        <dbReference type="EMBL" id="KAF0311436.1"/>
    </source>
</evidence>
<dbReference type="InterPro" id="IPR013083">
    <property type="entry name" value="Znf_RING/FYVE/PHD"/>
</dbReference>
<feature type="compositionally biased region" description="Basic and acidic residues" evidence="5">
    <location>
        <begin position="299"/>
        <end position="311"/>
    </location>
</feature>
<dbReference type="PANTHER" id="PTHR13510:SF44">
    <property type="entry name" value="RABENOSYN-5"/>
    <property type="match status" value="1"/>
</dbReference>
<dbReference type="InterPro" id="IPR021565">
    <property type="entry name" value="Rbsn_Rab-bd"/>
</dbReference>
<dbReference type="Proteomes" id="UP000440578">
    <property type="component" value="Unassembled WGS sequence"/>
</dbReference>
<dbReference type="PROSITE" id="PS50178">
    <property type="entry name" value="ZF_FYVE"/>
    <property type="match status" value="1"/>
</dbReference>
<dbReference type="InterPro" id="IPR000306">
    <property type="entry name" value="Znf_FYVE"/>
</dbReference>
<evidence type="ECO:0000256" key="1">
    <source>
        <dbReference type="ARBA" id="ARBA00022723"/>
    </source>
</evidence>
<dbReference type="Gene3D" id="3.30.40.10">
    <property type="entry name" value="Zinc/RING finger domain, C3HC4 (zinc finger)"/>
    <property type="match status" value="1"/>
</dbReference>
<dbReference type="PANTHER" id="PTHR13510">
    <property type="entry name" value="FYVE-FINGER-CONTAINING RAB5 EFFECTOR PROTEIN RABENOSYN-5-RELATED"/>
    <property type="match status" value="1"/>
</dbReference>
<accession>A0A6A4WVE1</accession>
<keyword evidence="1" id="KW-0479">Metal-binding</keyword>
<keyword evidence="3" id="KW-0862">Zinc</keyword>
<keyword evidence="8" id="KW-1185">Reference proteome</keyword>
<evidence type="ECO:0000256" key="2">
    <source>
        <dbReference type="ARBA" id="ARBA00022771"/>
    </source>
</evidence>
<dbReference type="SMART" id="SM00064">
    <property type="entry name" value="FYVE"/>
    <property type="match status" value="1"/>
</dbReference>
<dbReference type="InterPro" id="IPR036531">
    <property type="entry name" value="Rbsn_Rab-bd_sf"/>
</dbReference>
<sequence length="410" mass="45899">MTLFKRVRDERVDHLSRETNKLIIRLDKLLTKLPADPPTSSSVVAWVEDDAINLCPDCGRSFGLTRRKHHCRLCGFVLCARCSTFLCASRGEKLALPSPAAGWVPPTVGAAPADPDPSSSLWSKKRPLGLLRRSGSVGSLNSMVSLVDAVTGEQQLRICRHCDQKLSHREYQLDQQSSEPIIVQFYNQMRGYQKEIRELIPMHNKMLESLLAGETRYHLSDANSIRVKILTTAERVDGMSKRINALGTENDDLSPWERQLRARLRSAASAFLKEEVISLPQLPNEKQLKELQAKLKEEQERQLAEEQERLRAAAAAEEAASRRPRPASSVRRASPVSAAGRVQFDAGWSPPSVAAPSAADPLLQQMEIVRGYIRQARSSHKYDELALFEQNLADLHAEFERLRAADAARE</sequence>
<dbReference type="SUPFAM" id="SSF140125">
    <property type="entry name" value="Rabenosyn-5 Rab-binding domain-like"/>
    <property type="match status" value="1"/>
</dbReference>
<evidence type="ECO:0000259" key="6">
    <source>
        <dbReference type="PROSITE" id="PS50178"/>
    </source>
</evidence>
<evidence type="ECO:0000256" key="3">
    <source>
        <dbReference type="ARBA" id="ARBA00022833"/>
    </source>
</evidence>
<dbReference type="Pfam" id="PF11464">
    <property type="entry name" value="Rbsn"/>
    <property type="match status" value="1"/>
</dbReference>
<dbReference type="InterPro" id="IPR017455">
    <property type="entry name" value="Znf_FYVE-rel"/>
</dbReference>
<dbReference type="InterPro" id="IPR011011">
    <property type="entry name" value="Znf_FYVE_PHD"/>
</dbReference>
<dbReference type="OrthoDB" id="166134at2759"/>
<feature type="domain" description="FYVE-type" evidence="6">
    <location>
        <begin position="49"/>
        <end position="167"/>
    </location>
</feature>
<proteinExistence type="predicted"/>
<evidence type="ECO:0000256" key="5">
    <source>
        <dbReference type="SAM" id="MobiDB-lite"/>
    </source>
</evidence>
<protein>
    <submittedName>
        <fullName evidence="7">Rabenosyn-5</fullName>
    </submittedName>
</protein>
<dbReference type="Pfam" id="PF01363">
    <property type="entry name" value="FYVE"/>
    <property type="match status" value="1"/>
</dbReference>
<feature type="region of interest" description="Disordered" evidence="5">
    <location>
        <begin position="299"/>
        <end position="336"/>
    </location>
</feature>
<reference evidence="7 8" key="1">
    <citation type="submission" date="2019-07" db="EMBL/GenBank/DDBJ databases">
        <title>Draft genome assembly of a fouling barnacle, Amphibalanus amphitrite (Darwin, 1854): The first reference genome for Thecostraca.</title>
        <authorList>
            <person name="Kim W."/>
        </authorList>
    </citation>
    <scope>NUCLEOTIDE SEQUENCE [LARGE SCALE GENOMIC DNA]</scope>
    <source>
        <strain evidence="7">SNU_AA5</strain>
        <tissue evidence="7">Soma without cirri and trophi</tissue>
    </source>
</reference>
<comment type="caution">
    <text evidence="7">The sequence shown here is derived from an EMBL/GenBank/DDBJ whole genome shotgun (WGS) entry which is preliminary data.</text>
</comment>
<dbReference type="SUPFAM" id="SSF57903">
    <property type="entry name" value="FYVE/PHD zinc finger"/>
    <property type="match status" value="1"/>
</dbReference>
<feature type="compositionally biased region" description="Low complexity" evidence="5">
    <location>
        <begin position="326"/>
        <end position="336"/>
    </location>
</feature>
<evidence type="ECO:0000313" key="8">
    <source>
        <dbReference type="Proteomes" id="UP000440578"/>
    </source>
</evidence>
<dbReference type="InterPro" id="IPR052727">
    <property type="entry name" value="Rab4/Rab5_effector"/>
</dbReference>
<evidence type="ECO:0000256" key="4">
    <source>
        <dbReference type="PROSITE-ProRule" id="PRU00091"/>
    </source>
</evidence>
<dbReference type="AlphaFoldDB" id="A0A6A4WVE1"/>
<keyword evidence="2 4" id="KW-0863">Zinc-finger</keyword>
<organism evidence="7 8">
    <name type="scientific">Amphibalanus amphitrite</name>
    <name type="common">Striped barnacle</name>
    <name type="synonym">Balanus amphitrite</name>
    <dbReference type="NCBI Taxonomy" id="1232801"/>
    <lineage>
        <taxon>Eukaryota</taxon>
        <taxon>Metazoa</taxon>
        <taxon>Ecdysozoa</taxon>
        <taxon>Arthropoda</taxon>
        <taxon>Crustacea</taxon>
        <taxon>Multicrustacea</taxon>
        <taxon>Cirripedia</taxon>
        <taxon>Thoracica</taxon>
        <taxon>Thoracicalcarea</taxon>
        <taxon>Balanomorpha</taxon>
        <taxon>Balanoidea</taxon>
        <taxon>Balanidae</taxon>
        <taxon>Amphibalaninae</taxon>
        <taxon>Amphibalanus</taxon>
    </lineage>
</organism>